<reference evidence="7" key="3">
    <citation type="journal article" date="2020" name="Plant Biotechnol. J.">
        <title>The pomegranate (Punica granatum L.) draft genome dissects genetic divergence between soft- and hard-seeded cultivars.</title>
        <authorList>
            <person name="Luo X."/>
            <person name="Li H."/>
            <person name="Wu Z."/>
            <person name="Yao W."/>
            <person name="Zhao P."/>
            <person name="Cao D."/>
            <person name="Yu H."/>
            <person name="Li K."/>
            <person name="Poudel K."/>
            <person name="Zhao D."/>
            <person name="Zhang F."/>
            <person name="Xia X."/>
            <person name="Chen L."/>
            <person name="Wang Q."/>
            <person name="Jing D."/>
            <person name="Cao S."/>
        </authorList>
    </citation>
    <scope>NUCLEOTIDE SEQUENCE [LARGE SCALE GENOMIC DNA]</scope>
</reference>
<dbReference type="GeneID" id="116202222"/>
<protein>
    <submittedName>
        <fullName evidence="8">Pentatricopeptide repeat-containing protein At3g29290 isoform X1</fullName>
    </submittedName>
</protein>
<dbReference type="RefSeq" id="XP_031389538.1">
    <property type="nucleotide sequence ID" value="XM_031533678.1"/>
</dbReference>
<dbReference type="OrthoDB" id="185373at2759"/>
<accession>A0A218XJ35</accession>
<comment type="similarity">
    <text evidence="1">Belongs to the PPR family. P subfamily.</text>
</comment>
<evidence type="ECO:0000256" key="2">
    <source>
        <dbReference type="ARBA" id="ARBA00022737"/>
    </source>
</evidence>
<keyword evidence="2" id="KW-0677">Repeat</keyword>
<feature type="repeat" description="PPR" evidence="3">
    <location>
        <begin position="167"/>
        <end position="201"/>
    </location>
</feature>
<evidence type="ECO:0000259" key="4">
    <source>
        <dbReference type="Pfam" id="PF23276"/>
    </source>
</evidence>
<feature type="repeat" description="PPR" evidence="3">
    <location>
        <begin position="274"/>
        <end position="308"/>
    </location>
</feature>
<dbReference type="PANTHER" id="PTHR47936:SF1">
    <property type="entry name" value="PENTATRICOPEPTIDE REPEAT-CONTAINING PROTEIN GUN1, CHLOROPLASTIC"/>
    <property type="match status" value="1"/>
</dbReference>
<sequence>MVECLKNPVCYSRSSCPRCCCCYSIVPKSRPSEVLHKVYMIPITKLRASCFSSPKLDSYVLVKSVANDNVEHGFMDGELDGGKVLSEESEGSERVFTLLRDAKGGDVDSPSAVHTELVCMSHSGMHFLEETDEEVLSERVLVLSRTNKVRSAFILYKSMELSGLYPNKHACNSLLSCLLRRGLLDDALKVFKSMRSKGASTGYSYSLILKAVADAQGCDSSLKMFMEFERGNSSVKVFDAVVYNTMISICGRTDNWMQCEKLWESMKENGHKGTAITYSLLVSIFVRCGQNELALQAYHEMVQRGLKPGNDVLQAVMKACTKEGKWELALSVFETMLANGQRPNLISCNALMNCLGKAGEVGQAFKVYDIMRRFGHEPDGYTLNALVGALYRANRPSDALRLFDSVSREKGFHPNLHVYNTALMSCSKLRSWDRAVQILWQMEASWLSVPVASYNLVIATCEVARKPKVALQVYQHMIDKNCSPDTFTNQSILRSCIWGSLWDKVEEILKGALDASLYNTAIQGMCLRGKIDLAKTLYRKMREKGFKPDGKTRALMLQKLTRN</sequence>
<evidence type="ECO:0000313" key="6">
    <source>
        <dbReference type="Proteomes" id="UP000197138"/>
    </source>
</evidence>
<dbReference type="InterPro" id="IPR002885">
    <property type="entry name" value="PPR_rpt"/>
</dbReference>
<name>A0A218XJ35_PUNGR</name>
<evidence type="ECO:0000313" key="8">
    <source>
        <dbReference type="RefSeq" id="XP_031389538.1"/>
    </source>
</evidence>
<dbReference type="Proteomes" id="UP000515151">
    <property type="component" value="Chromosome 4"/>
</dbReference>
<dbReference type="NCBIfam" id="TIGR00756">
    <property type="entry name" value="PPR"/>
    <property type="match status" value="8"/>
</dbReference>
<dbReference type="InterPro" id="IPR057027">
    <property type="entry name" value="TPR_mt"/>
</dbReference>
<dbReference type="EMBL" id="MTKT01001287">
    <property type="protein sequence ID" value="OWM84699.1"/>
    <property type="molecule type" value="Genomic_DNA"/>
</dbReference>
<dbReference type="Pfam" id="PF23276">
    <property type="entry name" value="TPR_24"/>
    <property type="match status" value="1"/>
</dbReference>
<evidence type="ECO:0000313" key="7">
    <source>
        <dbReference type="Proteomes" id="UP000515151"/>
    </source>
</evidence>
<feature type="repeat" description="PPR" evidence="3">
    <location>
        <begin position="239"/>
        <end position="273"/>
    </location>
</feature>
<feature type="repeat" description="PPR" evidence="3">
    <location>
        <begin position="379"/>
        <end position="414"/>
    </location>
</feature>
<feature type="domain" description="Pentatricopeptide repeat-containing protein-mitochondrial" evidence="4">
    <location>
        <begin position="312"/>
        <end position="477"/>
    </location>
</feature>
<reference evidence="8" key="4">
    <citation type="submission" date="2025-04" db="UniProtKB">
        <authorList>
            <consortium name="RefSeq"/>
        </authorList>
    </citation>
    <scope>IDENTIFICATION</scope>
    <source>
        <tissue evidence="8">Leaf</tissue>
    </source>
</reference>
<dbReference type="Proteomes" id="UP000197138">
    <property type="component" value="Unassembled WGS sequence"/>
</dbReference>
<dbReference type="AlphaFoldDB" id="A0A218XJ35"/>
<dbReference type="PANTHER" id="PTHR47936">
    <property type="entry name" value="PPR_LONG DOMAIN-CONTAINING PROTEIN"/>
    <property type="match status" value="1"/>
</dbReference>
<proteinExistence type="inferred from homology"/>
<feature type="repeat" description="PPR" evidence="3">
    <location>
        <begin position="450"/>
        <end position="484"/>
    </location>
</feature>
<feature type="repeat" description="PPR" evidence="3">
    <location>
        <begin position="514"/>
        <end position="548"/>
    </location>
</feature>
<dbReference type="PROSITE" id="PS51375">
    <property type="entry name" value="PPR"/>
    <property type="match status" value="8"/>
</dbReference>
<dbReference type="Pfam" id="PF13041">
    <property type="entry name" value="PPR_2"/>
    <property type="match status" value="2"/>
</dbReference>
<keyword evidence="7" id="KW-1185">Reference proteome</keyword>
<dbReference type="InterPro" id="IPR011990">
    <property type="entry name" value="TPR-like_helical_dom_sf"/>
</dbReference>
<organism evidence="5 6">
    <name type="scientific">Punica granatum</name>
    <name type="common">Pomegranate</name>
    <dbReference type="NCBI Taxonomy" id="22663"/>
    <lineage>
        <taxon>Eukaryota</taxon>
        <taxon>Viridiplantae</taxon>
        <taxon>Streptophyta</taxon>
        <taxon>Embryophyta</taxon>
        <taxon>Tracheophyta</taxon>
        <taxon>Spermatophyta</taxon>
        <taxon>Magnoliopsida</taxon>
        <taxon>eudicotyledons</taxon>
        <taxon>Gunneridae</taxon>
        <taxon>Pentapetalae</taxon>
        <taxon>rosids</taxon>
        <taxon>malvids</taxon>
        <taxon>Myrtales</taxon>
        <taxon>Lythraceae</taxon>
        <taxon>Punica</taxon>
    </lineage>
</organism>
<gene>
    <name evidence="8" type="primary">LOC116202222</name>
    <name evidence="5" type="ORF">CDL15_Pgr027486</name>
</gene>
<dbReference type="Gene3D" id="1.25.40.10">
    <property type="entry name" value="Tetratricopeptide repeat domain"/>
    <property type="match status" value="5"/>
</dbReference>
<feature type="repeat" description="PPR" evidence="3">
    <location>
        <begin position="309"/>
        <end position="343"/>
    </location>
</feature>
<dbReference type="Pfam" id="PF01535">
    <property type="entry name" value="PPR"/>
    <property type="match status" value="1"/>
</dbReference>
<evidence type="ECO:0000256" key="1">
    <source>
        <dbReference type="ARBA" id="ARBA00007626"/>
    </source>
</evidence>
<evidence type="ECO:0000313" key="5">
    <source>
        <dbReference type="EMBL" id="OWM84699.1"/>
    </source>
</evidence>
<reference evidence="5" key="2">
    <citation type="submission" date="2017-06" db="EMBL/GenBank/DDBJ databases">
        <title>The pomegranate genome and the genomics of punicalagin biosynthesis.</title>
        <authorList>
            <person name="Xu C."/>
        </authorList>
    </citation>
    <scope>NUCLEOTIDE SEQUENCE [LARGE SCALE GENOMIC DNA]</scope>
    <source>
        <tissue evidence="5">Fresh leaf</tissue>
    </source>
</reference>
<evidence type="ECO:0000256" key="3">
    <source>
        <dbReference type="PROSITE-ProRule" id="PRU00708"/>
    </source>
</evidence>
<dbReference type="SUPFAM" id="SSF48452">
    <property type="entry name" value="TPR-like"/>
    <property type="match status" value="1"/>
</dbReference>
<reference evidence="6" key="1">
    <citation type="journal article" date="2017" name="Plant J.">
        <title>The pomegranate (Punica granatum L.) genome and the genomics of punicalagin biosynthesis.</title>
        <authorList>
            <person name="Qin G."/>
            <person name="Xu C."/>
            <person name="Ming R."/>
            <person name="Tang H."/>
            <person name="Guyot R."/>
            <person name="Kramer E.M."/>
            <person name="Hu Y."/>
            <person name="Yi X."/>
            <person name="Qi Y."/>
            <person name="Xu X."/>
            <person name="Gao Z."/>
            <person name="Pan H."/>
            <person name="Jian J."/>
            <person name="Tian Y."/>
            <person name="Yue Z."/>
            <person name="Xu Y."/>
        </authorList>
    </citation>
    <scope>NUCLEOTIDE SEQUENCE [LARGE SCALE GENOMIC DNA]</scope>
    <source>
        <strain evidence="6">cv. Dabenzi</strain>
    </source>
</reference>
<feature type="repeat" description="PPR" evidence="3">
    <location>
        <begin position="344"/>
        <end position="378"/>
    </location>
</feature>